<dbReference type="AlphaFoldDB" id="A0A5D2H6J5"/>
<organism evidence="1 2">
    <name type="scientific">Gossypium darwinii</name>
    <name type="common">Darwin's cotton</name>
    <name type="synonym">Gossypium barbadense var. darwinii</name>
    <dbReference type="NCBI Taxonomy" id="34276"/>
    <lineage>
        <taxon>Eukaryota</taxon>
        <taxon>Viridiplantae</taxon>
        <taxon>Streptophyta</taxon>
        <taxon>Embryophyta</taxon>
        <taxon>Tracheophyta</taxon>
        <taxon>Spermatophyta</taxon>
        <taxon>Magnoliopsida</taxon>
        <taxon>eudicotyledons</taxon>
        <taxon>Gunneridae</taxon>
        <taxon>Pentapetalae</taxon>
        <taxon>rosids</taxon>
        <taxon>malvids</taxon>
        <taxon>Malvales</taxon>
        <taxon>Malvaceae</taxon>
        <taxon>Malvoideae</taxon>
        <taxon>Gossypium</taxon>
    </lineage>
</organism>
<protein>
    <submittedName>
        <fullName evidence="1">Uncharacterized protein</fullName>
    </submittedName>
</protein>
<evidence type="ECO:0000313" key="2">
    <source>
        <dbReference type="Proteomes" id="UP000323506"/>
    </source>
</evidence>
<evidence type="ECO:0000313" key="1">
    <source>
        <dbReference type="EMBL" id="TYH25953.1"/>
    </source>
</evidence>
<accession>A0A5D2H6J5</accession>
<gene>
    <name evidence="1" type="ORF">ES288_A03G211000v1</name>
</gene>
<proteinExistence type="predicted"/>
<name>A0A5D2H6J5_GOSDA</name>
<reference evidence="1 2" key="1">
    <citation type="submission" date="2019-06" db="EMBL/GenBank/DDBJ databases">
        <title>WGS assembly of Gossypium darwinii.</title>
        <authorList>
            <person name="Chen Z.J."/>
            <person name="Sreedasyam A."/>
            <person name="Ando A."/>
            <person name="Song Q."/>
            <person name="De L."/>
            <person name="Hulse-Kemp A."/>
            <person name="Ding M."/>
            <person name="Ye W."/>
            <person name="Kirkbride R."/>
            <person name="Jenkins J."/>
            <person name="Plott C."/>
            <person name="Lovell J."/>
            <person name="Lin Y.-M."/>
            <person name="Vaughn R."/>
            <person name="Liu B."/>
            <person name="Li W."/>
            <person name="Simpson S."/>
            <person name="Scheffler B."/>
            <person name="Saski C."/>
            <person name="Grover C."/>
            <person name="Hu G."/>
            <person name="Conover J."/>
            <person name="Carlson J."/>
            <person name="Shu S."/>
            <person name="Boston L."/>
            <person name="Williams M."/>
            <person name="Peterson D."/>
            <person name="Mcgee K."/>
            <person name="Jones D."/>
            <person name="Wendel J."/>
            <person name="Stelly D."/>
            <person name="Grimwood J."/>
            <person name="Schmutz J."/>
        </authorList>
    </citation>
    <scope>NUCLEOTIDE SEQUENCE [LARGE SCALE GENOMIC DNA]</scope>
    <source>
        <strain evidence="1">1808015.09</strain>
    </source>
</reference>
<keyword evidence="2" id="KW-1185">Reference proteome</keyword>
<dbReference type="EMBL" id="CM017690">
    <property type="protein sequence ID" value="TYH25953.1"/>
    <property type="molecule type" value="Genomic_DNA"/>
</dbReference>
<sequence>MAFIYFYFALCFDSKVLFSSFQIQTEHKRCLQPSQICKASWSASKPIYHNGVVSLGRAALSIMVVSLLQRQRHTFFFHPSSRGIYLLGLLCS</sequence>
<dbReference type="Proteomes" id="UP000323506">
    <property type="component" value="Chromosome A03"/>
</dbReference>